<comment type="caution">
    <text evidence="1">The sequence shown here is derived from an EMBL/GenBank/DDBJ whole genome shotgun (WGS) entry which is preliminary data.</text>
</comment>
<evidence type="ECO:0000313" key="2">
    <source>
        <dbReference type="Proteomes" id="UP000828390"/>
    </source>
</evidence>
<sequence length="60" mass="6561">MWWTVWSACSSTCGTGLKTRSRDCGGQLGHSCPGPNTEPSLCPTSKCDGVCRRCRFIKHL</sequence>
<dbReference type="EMBL" id="JAIWYP010000010">
    <property type="protein sequence ID" value="KAH3751894.1"/>
    <property type="molecule type" value="Genomic_DNA"/>
</dbReference>
<reference evidence="1" key="1">
    <citation type="journal article" date="2019" name="bioRxiv">
        <title>The Genome of the Zebra Mussel, Dreissena polymorpha: A Resource for Invasive Species Research.</title>
        <authorList>
            <person name="McCartney M.A."/>
            <person name="Auch B."/>
            <person name="Kono T."/>
            <person name="Mallez S."/>
            <person name="Zhang Y."/>
            <person name="Obille A."/>
            <person name="Becker A."/>
            <person name="Abrahante J.E."/>
            <person name="Garbe J."/>
            <person name="Badalamenti J.P."/>
            <person name="Herman A."/>
            <person name="Mangelson H."/>
            <person name="Liachko I."/>
            <person name="Sullivan S."/>
            <person name="Sone E.D."/>
            <person name="Koren S."/>
            <person name="Silverstein K.A.T."/>
            <person name="Beckman K.B."/>
            <person name="Gohl D.M."/>
        </authorList>
    </citation>
    <scope>NUCLEOTIDE SEQUENCE</scope>
    <source>
        <strain evidence="1">Duluth1</strain>
        <tissue evidence="1">Whole animal</tissue>
    </source>
</reference>
<name>A0A9D4DQG4_DREPO</name>
<dbReference type="SUPFAM" id="SSF82895">
    <property type="entry name" value="TSP-1 type 1 repeat"/>
    <property type="match status" value="1"/>
</dbReference>
<organism evidence="1 2">
    <name type="scientific">Dreissena polymorpha</name>
    <name type="common">Zebra mussel</name>
    <name type="synonym">Mytilus polymorpha</name>
    <dbReference type="NCBI Taxonomy" id="45954"/>
    <lineage>
        <taxon>Eukaryota</taxon>
        <taxon>Metazoa</taxon>
        <taxon>Spiralia</taxon>
        <taxon>Lophotrochozoa</taxon>
        <taxon>Mollusca</taxon>
        <taxon>Bivalvia</taxon>
        <taxon>Autobranchia</taxon>
        <taxon>Heteroconchia</taxon>
        <taxon>Euheterodonta</taxon>
        <taxon>Imparidentia</taxon>
        <taxon>Neoheterodontei</taxon>
        <taxon>Myida</taxon>
        <taxon>Dreissenoidea</taxon>
        <taxon>Dreissenidae</taxon>
        <taxon>Dreissena</taxon>
    </lineage>
</organism>
<dbReference type="Gene3D" id="2.20.100.10">
    <property type="entry name" value="Thrombospondin type-1 (TSP1) repeat"/>
    <property type="match status" value="1"/>
</dbReference>
<reference evidence="1" key="2">
    <citation type="submission" date="2020-11" db="EMBL/GenBank/DDBJ databases">
        <authorList>
            <person name="McCartney M.A."/>
            <person name="Auch B."/>
            <person name="Kono T."/>
            <person name="Mallez S."/>
            <person name="Becker A."/>
            <person name="Gohl D.M."/>
            <person name="Silverstein K.A.T."/>
            <person name="Koren S."/>
            <person name="Bechman K.B."/>
            <person name="Herman A."/>
            <person name="Abrahante J.E."/>
            <person name="Garbe J."/>
        </authorList>
    </citation>
    <scope>NUCLEOTIDE SEQUENCE</scope>
    <source>
        <strain evidence="1">Duluth1</strain>
        <tissue evidence="1">Whole animal</tissue>
    </source>
</reference>
<dbReference type="SMART" id="SM00209">
    <property type="entry name" value="TSP1"/>
    <property type="match status" value="1"/>
</dbReference>
<dbReference type="Proteomes" id="UP000828390">
    <property type="component" value="Unassembled WGS sequence"/>
</dbReference>
<evidence type="ECO:0000313" key="1">
    <source>
        <dbReference type="EMBL" id="KAH3751894.1"/>
    </source>
</evidence>
<dbReference type="InterPro" id="IPR000884">
    <property type="entry name" value="TSP1_rpt"/>
</dbReference>
<dbReference type="PROSITE" id="PS50092">
    <property type="entry name" value="TSP1"/>
    <property type="match status" value="1"/>
</dbReference>
<keyword evidence="2" id="KW-1185">Reference proteome</keyword>
<dbReference type="AlphaFoldDB" id="A0A9D4DQG4"/>
<dbReference type="InterPro" id="IPR036383">
    <property type="entry name" value="TSP1_rpt_sf"/>
</dbReference>
<proteinExistence type="predicted"/>
<dbReference type="Pfam" id="PF00090">
    <property type="entry name" value="TSP_1"/>
    <property type="match status" value="1"/>
</dbReference>
<protein>
    <submittedName>
        <fullName evidence="1">Uncharacterized protein</fullName>
    </submittedName>
</protein>
<gene>
    <name evidence="1" type="ORF">DPMN_186499</name>
</gene>
<accession>A0A9D4DQG4</accession>